<feature type="compositionally biased region" description="Low complexity" evidence="2">
    <location>
        <begin position="261"/>
        <end position="282"/>
    </location>
</feature>
<name>A0AAD6NI61_DREDA</name>
<feature type="region of interest" description="Disordered" evidence="2">
    <location>
        <begin position="462"/>
        <end position="558"/>
    </location>
</feature>
<dbReference type="GO" id="GO:0005739">
    <property type="term" value="C:mitochondrion"/>
    <property type="evidence" value="ECO:0007669"/>
    <property type="project" value="UniProtKB-ARBA"/>
</dbReference>
<feature type="compositionally biased region" description="Basic and acidic residues" evidence="2">
    <location>
        <begin position="51"/>
        <end position="61"/>
    </location>
</feature>
<dbReference type="GO" id="GO:0070131">
    <property type="term" value="P:positive regulation of mitochondrial translation"/>
    <property type="evidence" value="ECO:0007669"/>
    <property type="project" value="TreeGrafter"/>
</dbReference>
<dbReference type="InterPro" id="IPR051624">
    <property type="entry name" value="RMD1/Sad1-interacting"/>
</dbReference>
<evidence type="ECO:0000256" key="2">
    <source>
        <dbReference type="SAM" id="MobiDB-lite"/>
    </source>
</evidence>
<evidence type="ECO:0000313" key="4">
    <source>
        <dbReference type="EMBL" id="KAJ6260471.1"/>
    </source>
</evidence>
<accession>A0AAD6NI61</accession>
<feature type="compositionally biased region" description="Low complexity" evidence="2">
    <location>
        <begin position="619"/>
        <end position="628"/>
    </location>
</feature>
<evidence type="ECO:0000313" key="5">
    <source>
        <dbReference type="Proteomes" id="UP001221413"/>
    </source>
</evidence>
<feature type="region of interest" description="Disordered" evidence="2">
    <location>
        <begin position="259"/>
        <end position="292"/>
    </location>
</feature>
<dbReference type="InterPro" id="IPR003734">
    <property type="entry name" value="DUF155"/>
</dbReference>
<dbReference type="EMBL" id="JAQGDS010000005">
    <property type="protein sequence ID" value="KAJ6260471.1"/>
    <property type="molecule type" value="Genomic_DNA"/>
</dbReference>
<comment type="caution">
    <text evidence="4">The sequence shown here is derived from an EMBL/GenBank/DDBJ whole genome shotgun (WGS) entry which is preliminary data.</text>
</comment>
<dbReference type="Pfam" id="PF02582">
    <property type="entry name" value="DUF155"/>
    <property type="match status" value="1"/>
</dbReference>
<dbReference type="PANTHER" id="PTHR16255">
    <property type="entry name" value="REQUIRED FOR MEIOTIC NUCLEAR DIVISION PROTEIN 1 HOMOLOG"/>
    <property type="match status" value="1"/>
</dbReference>
<proteinExistence type="inferred from homology"/>
<evidence type="ECO:0000256" key="1">
    <source>
        <dbReference type="ARBA" id="ARBA00008306"/>
    </source>
</evidence>
<reference evidence="4" key="1">
    <citation type="submission" date="2023-01" db="EMBL/GenBank/DDBJ databases">
        <title>The chitinases involved in constricting ring structure development in the nematode-trapping fungus Drechslerella dactyloides.</title>
        <authorList>
            <person name="Wang R."/>
            <person name="Zhang L."/>
            <person name="Tang P."/>
            <person name="Li S."/>
            <person name="Liang L."/>
        </authorList>
    </citation>
    <scope>NUCLEOTIDE SEQUENCE</scope>
    <source>
        <strain evidence="4">YMF1.00031</strain>
    </source>
</reference>
<gene>
    <name evidence="4" type="ORF">Dda_4697</name>
</gene>
<dbReference type="PANTHER" id="PTHR16255:SF1">
    <property type="entry name" value="REQUIRED FOR MEIOTIC NUCLEAR DIVISION PROTEIN 1 HOMOLOG"/>
    <property type="match status" value="1"/>
</dbReference>
<feature type="region of interest" description="Disordered" evidence="2">
    <location>
        <begin position="39"/>
        <end position="109"/>
    </location>
</feature>
<sequence>MSVLRATRCLLTVPLSRAIRYCPAAPRVPLQRPATITIRTYTTTRSFQKAAKRDEPEDPKDSQSPVAPQFDKKTTARSTTTSKSSLRRAAAANDRNKTSQSGGDSESKLPTQVCTAYCTAEKYNLTQCDSLLKSGGYVPDPLSTGLGNAVIHLRLPLPPQAARHFPNAGADSYGDIFVFPSGNIVSWGLPEAIITSVAALIRPAAESPHSTTETETLEFVEDPSRSTSFLRGDVMIIGTGTNRKLEEDHHLHHLLHGTGVTTSEPLSTLSSPEWKSAEMQRQAAEEEESSRRQATPTVLAKIAFSSGLARSTKLAVLEELLQSYIESTSSIPALLSRGSRLPFTRNFILRKTGELLSFRARLNLYSELTDNLPDIFWDSQKELGLEGCYESVGRELDVGARIRQLNAKLDYASETAAVLREQLSERHGLVLEWMIIILITIEVLFEILHLWKDSKAEQRWDEIERENRPSPAAGSEAPYTSLPLSYPYPSQLPPQQHHQQHIPYQQAPHDYHRHHQHAHPQVQPHSHQHQPYREYHSASPPPQPPRSPQPPPSRDPAARMNDVDAALALLDVVMERLRAEEEELQKRQAKQWKRETNWRRRYERRQQFERREEQKHQQEQAPSPAQQETETPDKD</sequence>
<feature type="compositionally biased region" description="Low complexity" evidence="2">
    <location>
        <begin position="481"/>
        <end position="508"/>
    </location>
</feature>
<evidence type="ECO:0000259" key="3">
    <source>
        <dbReference type="Pfam" id="PF02582"/>
    </source>
</evidence>
<feature type="region of interest" description="Disordered" evidence="2">
    <location>
        <begin position="580"/>
        <end position="635"/>
    </location>
</feature>
<feature type="domain" description="DUF155" evidence="3">
    <location>
        <begin position="176"/>
        <end position="406"/>
    </location>
</feature>
<feature type="compositionally biased region" description="Pro residues" evidence="2">
    <location>
        <begin position="539"/>
        <end position="554"/>
    </location>
</feature>
<dbReference type="Proteomes" id="UP001221413">
    <property type="component" value="Unassembled WGS sequence"/>
</dbReference>
<feature type="compositionally biased region" description="Basic and acidic residues" evidence="2">
    <location>
        <begin position="592"/>
        <end position="618"/>
    </location>
</feature>
<comment type="similarity">
    <text evidence="1">Belongs to the RMD1/sif2 family.</text>
</comment>
<keyword evidence="5" id="KW-1185">Reference proteome</keyword>
<feature type="compositionally biased region" description="Polar residues" evidence="2">
    <location>
        <begin position="98"/>
        <end position="109"/>
    </location>
</feature>
<dbReference type="AlphaFoldDB" id="A0AAD6NI61"/>
<protein>
    <recommendedName>
        <fullName evidence="3">DUF155 domain-containing protein</fullName>
    </recommendedName>
</protein>
<organism evidence="4 5">
    <name type="scientific">Drechslerella dactyloides</name>
    <name type="common">Nematode-trapping fungus</name>
    <name type="synonym">Arthrobotrys dactyloides</name>
    <dbReference type="NCBI Taxonomy" id="74499"/>
    <lineage>
        <taxon>Eukaryota</taxon>
        <taxon>Fungi</taxon>
        <taxon>Dikarya</taxon>
        <taxon>Ascomycota</taxon>
        <taxon>Pezizomycotina</taxon>
        <taxon>Orbiliomycetes</taxon>
        <taxon>Orbiliales</taxon>
        <taxon>Orbiliaceae</taxon>
        <taxon>Drechslerella</taxon>
    </lineage>
</organism>
<feature type="compositionally biased region" description="Low complexity" evidence="2">
    <location>
        <begin position="76"/>
        <end position="92"/>
    </location>
</feature>